<evidence type="ECO:0000256" key="2">
    <source>
        <dbReference type="SAM" id="Phobius"/>
    </source>
</evidence>
<protein>
    <submittedName>
        <fullName evidence="3">Nucleoid-structuring protein H-NS</fullName>
    </submittedName>
</protein>
<accession>A0ABY4QTE6</accession>
<feature type="transmembrane region" description="Helical" evidence="2">
    <location>
        <begin position="109"/>
        <end position="127"/>
    </location>
</feature>
<proteinExistence type="predicted"/>
<dbReference type="EMBL" id="CP097320">
    <property type="protein sequence ID" value="UQX13335.1"/>
    <property type="molecule type" value="Genomic_DNA"/>
</dbReference>
<dbReference type="Proteomes" id="UP001056610">
    <property type="component" value="Chromosome"/>
</dbReference>
<feature type="compositionally biased region" description="Polar residues" evidence="1">
    <location>
        <begin position="61"/>
        <end position="74"/>
    </location>
</feature>
<organism evidence="3 4">
    <name type="scientific">Candidatus Mycobacterium methanotrophicum</name>
    <dbReference type="NCBI Taxonomy" id="2943498"/>
    <lineage>
        <taxon>Bacteria</taxon>
        <taxon>Bacillati</taxon>
        <taxon>Actinomycetota</taxon>
        <taxon>Actinomycetes</taxon>
        <taxon>Mycobacteriales</taxon>
        <taxon>Mycobacteriaceae</taxon>
        <taxon>Mycobacterium</taxon>
    </lineage>
</organism>
<name>A0ABY4QTE6_9MYCO</name>
<feature type="compositionally biased region" description="Basic residues" evidence="1">
    <location>
        <begin position="41"/>
        <end position="56"/>
    </location>
</feature>
<keyword evidence="2" id="KW-0812">Transmembrane</keyword>
<feature type="region of interest" description="Disordered" evidence="1">
    <location>
        <begin position="1"/>
        <end position="108"/>
    </location>
</feature>
<gene>
    <name evidence="3" type="ORF">M5I08_00345</name>
</gene>
<keyword evidence="2" id="KW-0472">Membrane</keyword>
<keyword evidence="4" id="KW-1185">Reference proteome</keyword>
<evidence type="ECO:0000256" key="1">
    <source>
        <dbReference type="SAM" id="MobiDB-lite"/>
    </source>
</evidence>
<reference evidence="3" key="1">
    <citation type="submission" date="2022-05" db="EMBL/GenBank/DDBJ databases">
        <title>A methanotrophic Mycobacterium dominates a cave microbial ecosystem.</title>
        <authorList>
            <person name="Van Spanning R.J.M."/>
            <person name="Guan Q."/>
            <person name="Melkonian C."/>
            <person name="Gallant J."/>
            <person name="Polerecky L."/>
            <person name="Flot J.-F."/>
            <person name="Brandt B.W."/>
            <person name="Braster M."/>
            <person name="Iturbe Espinoza P."/>
            <person name="Aerts J."/>
            <person name="Meima-Franke M."/>
            <person name="Piersma S.R."/>
            <person name="Bunduc C."/>
            <person name="Ummels R."/>
            <person name="Pain A."/>
            <person name="Fleming E.J."/>
            <person name="van der Wel N."/>
            <person name="Gherman V.D."/>
            <person name="Sarbu S.M."/>
            <person name="Bodelier P.L.E."/>
            <person name="Bitter W."/>
        </authorList>
    </citation>
    <scope>NUCLEOTIDE SEQUENCE</scope>
    <source>
        <strain evidence="3">Sulfur Cave</strain>
    </source>
</reference>
<keyword evidence="2" id="KW-1133">Transmembrane helix</keyword>
<evidence type="ECO:0000313" key="4">
    <source>
        <dbReference type="Proteomes" id="UP001056610"/>
    </source>
</evidence>
<feature type="compositionally biased region" description="Low complexity" evidence="1">
    <location>
        <begin position="23"/>
        <end position="40"/>
    </location>
</feature>
<evidence type="ECO:0000313" key="3">
    <source>
        <dbReference type="EMBL" id="UQX13335.1"/>
    </source>
</evidence>
<sequence>MSTPPAKAPDKPAKKAPAKKAPAKAAKAAQKGQQAAPQKAAAKKAAAKKAAPKKAPAKPVSPSSTPPRSETDGQLAQVAKDVAAQAKSTVEAASNPVSREAGLPSAGRSPLPLVMAIAVSLLALLLVRRLRQRGSRDG</sequence>
<feature type="compositionally biased region" description="Low complexity" evidence="1">
    <location>
        <begin position="76"/>
        <end position="87"/>
    </location>
</feature>